<dbReference type="EMBL" id="RAPY01000002">
    <property type="protein sequence ID" value="RKE52299.1"/>
    <property type="molecule type" value="Genomic_DNA"/>
</dbReference>
<dbReference type="Gene3D" id="1.10.260.40">
    <property type="entry name" value="lambda repressor-like DNA-binding domains"/>
    <property type="match status" value="1"/>
</dbReference>
<reference evidence="2 3" key="1">
    <citation type="submission" date="2018-09" db="EMBL/GenBank/DDBJ databases">
        <title>Genomic Encyclopedia of Type Strains, Phase III (KMG-III): the genomes of soil and plant-associated and newly described type strains.</title>
        <authorList>
            <person name="Whitman W."/>
        </authorList>
    </citation>
    <scope>NUCLEOTIDE SEQUENCE [LARGE SCALE GENOMIC DNA]</scope>
    <source>
        <strain evidence="2 3">CECT 7938</strain>
    </source>
</reference>
<feature type="domain" description="HTH cro/C1-type" evidence="1">
    <location>
        <begin position="17"/>
        <end position="71"/>
    </location>
</feature>
<dbReference type="AlphaFoldDB" id="A0A420B6L1"/>
<dbReference type="Proteomes" id="UP000286246">
    <property type="component" value="Unassembled WGS sequence"/>
</dbReference>
<evidence type="ECO:0000313" key="2">
    <source>
        <dbReference type="EMBL" id="RKE52299.1"/>
    </source>
</evidence>
<organism evidence="2 3">
    <name type="scientific">Sphingobacterium detergens</name>
    <dbReference type="NCBI Taxonomy" id="1145106"/>
    <lineage>
        <taxon>Bacteria</taxon>
        <taxon>Pseudomonadati</taxon>
        <taxon>Bacteroidota</taxon>
        <taxon>Sphingobacteriia</taxon>
        <taxon>Sphingobacteriales</taxon>
        <taxon>Sphingobacteriaceae</taxon>
        <taxon>Sphingobacterium</taxon>
    </lineage>
</organism>
<sequence>MGKVTNKGLATLISARIKEILTLSGLTITGLAKFAGIGESAIRSYYSRTIPISVETVSKICESLSIVLKDFFDFDKTLSIGTAALPELENFKTKLLQESMNYSQEEETEFVQLPTSTGLKREREYIAYIVKYTDYFDAAKTVAMMLVDFANEYDLELESGRLYELLKKHVDNGTIEKIPTPRVNNDNSVSTKKIFLYKKKS</sequence>
<dbReference type="InterPro" id="IPR001387">
    <property type="entry name" value="Cro/C1-type_HTH"/>
</dbReference>
<comment type="caution">
    <text evidence="2">The sequence shown here is derived from an EMBL/GenBank/DDBJ whole genome shotgun (WGS) entry which is preliminary data.</text>
</comment>
<dbReference type="RefSeq" id="WP_120259353.1">
    <property type="nucleotide sequence ID" value="NZ_RAPY01000002.1"/>
</dbReference>
<dbReference type="PROSITE" id="PS50943">
    <property type="entry name" value="HTH_CROC1"/>
    <property type="match status" value="1"/>
</dbReference>
<evidence type="ECO:0000313" key="3">
    <source>
        <dbReference type="Proteomes" id="UP000286246"/>
    </source>
</evidence>
<accession>A0A420B6L1</accession>
<proteinExistence type="predicted"/>
<dbReference type="SMART" id="SM00530">
    <property type="entry name" value="HTH_XRE"/>
    <property type="match status" value="1"/>
</dbReference>
<name>A0A420B6L1_SPHD1</name>
<dbReference type="GO" id="GO:0003677">
    <property type="term" value="F:DNA binding"/>
    <property type="evidence" value="ECO:0007669"/>
    <property type="project" value="InterPro"/>
</dbReference>
<gene>
    <name evidence="2" type="ORF">DFQ12_2533</name>
</gene>
<dbReference type="CDD" id="cd00093">
    <property type="entry name" value="HTH_XRE"/>
    <property type="match status" value="1"/>
</dbReference>
<dbReference type="SUPFAM" id="SSF47413">
    <property type="entry name" value="lambda repressor-like DNA-binding domains"/>
    <property type="match status" value="1"/>
</dbReference>
<protein>
    <recommendedName>
        <fullName evidence="1">HTH cro/C1-type domain-containing protein</fullName>
    </recommendedName>
</protein>
<dbReference type="InterPro" id="IPR010982">
    <property type="entry name" value="Lambda_DNA-bd_dom_sf"/>
</dbReference>
<evidence type="ECO:0000259" key="1">
    <source>
        <dbReference type="PROSITE" id="PS50943"/>
    </source>
</evidence>
<keyword evidence="3" id="KW-1185">Reference proteome</keyword>
<dbReference type="OrthoDB" id="704206at2"/>
<dbReference type="Pfam" id="PF13443">
    <property type="entry name" value="HTH_26"/>
    <property type="match status" value="1"/>
</dbReference>